<keyword evidence="5" id="KW-0472">Membrane</keyword>
<dbReference type="AlphaFoldDB" id="A0A1G5JHK6"/>
<name>A0A1G5JHK6_9BACT</name>
<dbReference type="InterPro" id="IPR001907">
    <property type="entry name" value="ClpP"/>
</dbReference>
<proteinExistence type="inferred from homology"/>
<keyword evidence="2" id="KW-0645">Protease</keyword>
<dbReference type="SUPFAM" id="SSF52096">
    <property type="entry name" value="ClpP/crotonase"/>
    <property type="match status" value="1"/>
</dbReference>
<keyword evidence="8" id="KW-1185">Reference proteome</keyword>
<keyword evidence="4" id="KW-0720">Serine protease</keyword>
<evidence type="ECO:0000313" key="8">
    <source>
        <dbReference type="Proteomes" id="UP000198870"/>
    </source>
</evidence>
<dbReference type="Proteomes" id="UP000198870">
    <property type="component" value="Unassembled WGS sequence"/>
</dbReference>
<dbReference type="InterPro" id="IPR029045">
    <property type="entry name" value="ClpP/crotonase-like_dom_sf"/>
</dbReference>
<sequence>MFSRRHPILFFILMLTGMFSATVVVISVGVMVSLSPEVPVLEDGVGVVEITGVIADSQQILDDLKYFRDTDEVKAIVLRVNSPGGGVGPSQEIYRSLMKTREVKPVITSMGGVAASGGYYAAAATNGIVANSGTITGSIGVIMGYTNFRQILDKIGLEPVVFKSGDMKDAGSPTREMTEKERAYLQQLVTSLHGQFVRDVATARGLEVPDVAKLADGRIYTGEEAKSLGLVDRLGNLEDAQEWAAELGGLEGIPELIYPPREKANMMDYIMDSAAVRISSALHPPEMGASFLYKLGN</sequence>
<dbReference type="RefSeq" id="WP_092215466.1">
    <property type="nucleotide sequence ID" value="NZ_FMUX01000030.1"/>
</dbReference>
<evidence type="ECO:0000256" key="3">
    <source>
        <dbReference type="ARBA" id="ARBA00022801"/>
    </source>
</evidence>
<dbReference type="InterPro" id="IPR002142">
    <property type="entry name" value="Peptidase_S49"/>
</dbReference>
<reference evidence="7 8" key="1">
    <citation type="submission" date="2016-10" db="EMBL/GenBank/DDBJ databases">
        <authorList>
            <person name="de Groot N.N."/>
        </authorList>
    </citation>
    <scope>NUCLEOTIDE SEQUENCE [LARGE SCALE GENOMIC DNA]</scope>
    <source>
        <strain evidence="7 8">AA1</strain>
    </source>
</reference>
<comment type="similarity">
    <text evidence="1">Belongs to the peptidase S49 family.</text>
</comment>
<dbReference type="NCBIfam" id="TIGR00706">
    <property type="entry name" value="SppA_dom"/>
    <property type="match status" value="1"/>
</dbReference>
<dbReference type="Gene3D" id="3.90.226.10">
    <property type="entry name" value="2-enoyl-CoA Hydratase, Chain A, domain 1"/>
    <property type="match status" value="1"/>
</dbReference>
<dbReference type="InterPro" id="IPR004635">
    <property type="entry name" value="Pept_S49_SppA"/>
</dbReference>
<dbReference type="PANTHER" id="PTHR42987">
    <property type="entry name" value="PEPTIDASE S49"/>
    <property type="match status" value="1"/>
</dbReference>
<dbReference type="PANTHER" id="PTHR42987:SF7">
    <property type="entry name" value="SIGNAL PEPTIDE PEPTIDASE SPPA-RELATED"/>
    <property type="match status" value="1"/>
</dbReference>
<keyword evidence="3" id="KW-0378">Hydrolase</keyword>
<protein>
    <submittedName>
        <fullName evidence="7">Signal peptide peptidase A. Serine peptidase. MEROPS family S49</fullName>
    </submittedName>
</protein>
<dbReference type="OrthoDB" id="9764363at2"/>
<evidence type="ECO:0000256" key="4">
    <source>
        <dbReference type="ARBA" id="ARBA00022825"/>
    </source>
</evidence>
<evidence type="ECO:0000259" key="6">
    <source>
        <dbReference type="Pfam" id="PF01343"/>
    </source>
</evidence>
<organism evidence="7 8">
    <name type="scientific">Desulfoluna spongiiphila</name>
    <dbReference type="NCBI Taxonomy" id="419481"/>
    <lineage>
        <taxon>Bacteria</taxon>
        <taxon>Pseudomonadati</taxon>
        <taxon>Thermodesulfobacteriota</taxon>
        <taxon>Desulfobacteria</taxon>
        <taxon>Desulfobacterales</taxon>
        <taxon>Desulfolunaceae</taxon>
        <taxon>Desulfoluna</taxon>
    </lineage>
</organism>
<dbReference type="CDD" id="cd07023">
    <property type="entry name" value="S49_Sppa_N_C"/>
    <property type="match status" value="1"/>
</dbReference>
<dbReference type="EMBL" id="FMUX01000030">
    <property type="protein sequence ID" value="SCY87208.1"/>
    <property type="molecule type" value="Genomic_DNA"/>
</dbReference>
<dbReference type="GO" id="GO:0004252">
    <property type="term" value="F:serine-type endopeptidase activity"/>
    <property type="evidence" value="ECO:0007669"/>
    <property type="project" value="InterPro"/>
</dbReference>
<dbReference type="Pfam" id="PF01343">
    <property type="entry name" value="Peptidase_S49"/>
    <property type="match status" value="1"/>
</dbReference>
<dbReference type="PRINTS" id="PR00127">
    <property type="entry name" value="CLPPROTEASEP"/>
</dbReference>
<dbReference type="Gene3D" id="6.20.330.10">
    <property type="match status" value="1"/>
</dbReference>
<dbReference type="GO" id="GO:0004176">
    <property type="term" value="F:ATP-dependent peptidase activity"/>
    <property type="evidence" value="ECO:0007669"/>
    <property type="project" value="InterPro"/>
</dbReference>
<evidence type="ECO:0000256" key="5">
    <source>
        <dbReference type="SAM" id="Phobius"/>
    </source>
</evidence>
<dbReference type="GO" id="GO:0006508">
    <property type="term" value="P:proteolysis"/>
    <property type="evidence" value="ECO:0007669"/>
    <property type="project" value="UniProtKB-KW"/>
</dbReference>
<evidence type="ECO:0000256" key="2">
    <source>
        <dbReference type="ARBA" id="ARBA00022670"/>
    </source>
</evidence>
<feature type="domain" description="Peptidase S49" evidence="6">
    <location>
        <begin position="101"/>
        <end position="249"/>
    </location>
</feature>
<evidence type="ECO:0000313" key="7">
    <source>
        <dbReference type="EMBL" id="SCY87208.1"/>
    </source>
</evidence>
<dbReference type="STRING" id="419481.SAMN05216233_13019"/>
<evidence type="ECO:0000256" key="1">
    <source>
        <dbReference type="ARBA" id="ARBA00008683"/>
    </source>
</evidence>
<keyword evidence="5" id="KW-1133">Transmembrane helix</keyword>
<feature type="transmembrane region" description="Helical" evidence="5">
    <location>
        <begin position="7"/>
        <end position="32"/>
    </location>
</feature>
<dbReference type="InterPro" id="IPR047272">
    <property type="entry name" value="S49_SppA_C"/>
</dbReference>
<gene>
    <name evidence="7" type="ORF">SAMN05216233_13019</name>
</gene>
<accession>A0A1G5JHK6</accession>
<keyword evidence="5" id="KW-0812">Transmembrane</keyword>